<feature type="domain" description="FLYWCH-type" evidence="4">
    <location>
        <begin position="177"/>
        <end position="233"/>
    </location>
</feature>
<organism evidence="5 6">
    <name type="scientific">Chilo suppressalis</name>
    <name type="common">Asiatic rice borer moth</name>
    <dbReference type="NCBI Taxonomy" id="168631"/>
    <lineage>
        <taxon>Eukaryota</taxon>
        <taxon>Metazoa</taxon>
        <taxon>Ecdysozoa</taxon>
        <taxon>Arthropoda</taxon>
        <taxon>Hexapoda</taxon>
        <taxon>Insecta</taxon>
        <taxon>Pterygota</taxon>
        <taxon>Neoptera</taxon>
        <taxon>Endopterygota</taxon>
        <taxon>Lepidoptera</taxon>
        <taxon>Glossata</taxon>
        <taxon>Ditrysia</taxon>
        <taxon>Pyraloidea</taxon>
        <taxon>Crambidae</taxon>
        <taxon>Crambinae</taxon>
        <taxon>Chilo</taxon>
    </lineage>
</organism>
<dbReference type="InterPro" id="IPR007588">
    <property type="entry name" value="Znf_FLYWCH"/>
</dbReference>
<keyword evidence="3" id="KW-0862">Zinc</keyword>
<accession>A0ABN8AY13</accession>
<evidence type="ECO:0000313" key="6">
    <source>
        <dbReference type="Proteomes" id="UP001153292"/>
    </source>
</evidence>
<name>A0ABN8AY13_CHISP</name>
<dbReference type="Gene3D" id="2.20.25.240">
    <property type="match status" value="3"/>
</dbReference>
<dbReference type="Proteomes" id="UP001153292">
    <property type="component" value="Chromosome 13"/>
</dbReference>
<evidence type="ECO:0000256" key="1">
    <source>
        <dbReference type="ARBA" id="ARBA00022723"/>
    </source>
</evidence>
<gene>
    <name evidence="5" type="ORF">CHILSU_LOCUS2204</name>
</gene>
<evidence type="ECO:0000313" key="5">
    <source>
        <dbReference type="EMBL" id="CAH0399073.1"/>
    </source>
</evidence>
<reference evidence="5" key="1">
    <citation type="submission" date="2021-12" db="EMBL/GenBank/DDBJ databases">
        <authorList>
            <person name="King R."/>
        </authorList>
    </citation>
    <scope>NUCLEOTIDE SEQUENCE</scope>
</reference>
<proteinExistence type="predicted"/>
<dbReference type="EMBL" id="OU963906">
    <property type="protein sequence ID" value="CAH0399073.1"/>
    <property type="molecule type" value="Genomic_DNA"/>
</dbReference>
<protein>
    <recommendedName>
        <fullName evidence="4">FLYWCH-type domain-containing protein</fullName>
    </recommendedName>
</protein>
<keyword evidence="1" id="KW-0479">Metal-binding</keyword>
<dbReference type="Pfam" id="PF04500">
    <property type="entry name" value="FLYWCH"/>
    <property type="match status" value="2"/>
</dbReference>
<evidence type="ECO:0000259" key="4">
    <source>
        <dbReference type="Pfam" id="PF04500"/>
    </source>
</evidence>
<evidence type="ECO:0000256" key="3">
    <source>
        <dbReference type="ARBA" id="ARBA00022833"/>
    </source>
</evidence>
<evidence type="ECO:0000256" key="2">
    <source>
        <dbReference type="ARBA" id="ARBA00022771"/>
    </source>
</evidence>
<feature type="domain" description="FLYWCH-type" evidence="4">
    <location>
        <begin position="2"/>
        <end position="61"/>
    </location>
</feature>
<keyword evidence="6" id="KW-1185">Reference proteome</keyword>
<sequence>MFIMSKQGSVLLCVGGFTFRKHRQRSNKTRWNCSSHKNCKAVVYTSDDTNEIMKCNNVHNHPIRFISDRIHLNKKRWAFNIARRAPISQEEDLHYMYIPAGHKKNLIMFRGYTFSHYGKNLWYCSKIKLGCKAKLKLDDKERIISAHNTHCHEPPVYCVTDSGEYILVRLSFKYIQTPKRKNPILMLGEYTFTQTTSDQRYWNCSKKLSTFCPAKLRFNSDGKLVDYKLTHNHSPPNYVVTKDGNYIKF</sequence>
<keyword evidence="2" id="KW-0863">Zinc-finger</keyword>